<dbReference type="Gene3D" id="1.10.510.10">
    <property type="entry name" value="Transferase(Phosphotransferase) domain 1"/>
    <property type="match status" value="1"/>
</dbReference>
<dbReference type="GO" id="GO:0007165">
    <property type="term" value="P:signal transduction"/>
    <property type="evidence" value="ECO:0007669"/>
    <property type="project" value="TreeGrafter"/>
</dbReference>
<keyword evidence="3" id="KW-1185">Reference proteome</keyword>
<accession>A0A0C9VKA7</accession>
<dbReference type="EMBL" id="KN837163">
    <property type="protein sequence ID" value="KIJ38165.1"/>
    <property type="molecule type" value="Genomic_DNA"/>
</dbReference>
<evidence type="ECO:0000313" key="3">
    <source>
        <dbReference type="Proteomes" id="UP000054279"/>
    </source>
</evidence>
<sequence>MLQLPLLQVDPDVHFTKFPRHPKEIRNLIVCQRHPRIVQLLGRSANHDMVFGRLPSFISVAPFYLGSVQGMKEALMQLIDRLSFLHSKGIIHWDLHVNNLLLNAKNEIVICDLEAKLANPYCRTPELYVDNPTYTSKMDIYAMGRLIWSMYFQNTPREKFLAEFLPPPELFATIYQACLLKDPAEHPSLMQVREMVTEIQVLE</sequence>
<name>A0A0C9VKA7_SPHS4</name>
<dbReference type="InterPro" id="IPR011009">
    <property type="entry name" value="Kinase-like_dom_sf"/>
</dbReference>
<dbReference type="SMART" id="SM00220">
    <property type="entry name" value="S_TKc"/>
    <property type="match status" value="1"/>
</dbReference>
<dbReference type="SUPFAM" id="SSF56112">
    <property type="entry name" value="Protein kinase-like (PK-like)"/>
    <property type="match status" value="1"/>
</dbReference>
<reference evidence="2 3" key="1">
    <citation type="submission" date="2014-06" db="EMBL/GenBank/DDBJ databases">
        <title>Evolutionary Origins and Diversification of the Mycorrhizal Mutualists.</title>
        <authorList>
            <consortium name="DOE Joint Genome Institute"/>
            <consortium name="Mycorrhizal Genomics Consortium"/>
            <person name="Kohler A."/>
            <person name="Kuo A."/>
            <person name="Nagy L.G."/>
            <person name="Floudas D."/>
            <person name="Copeland A."/>
            <person name="Barry K.W."/>
            <person name="Cichocki N."/>
            <person name="Veneault-Fourrey C."/>
            <person name="LaButti K."/>
            <person name="Lindquist E.A."/>
            <person name="Lipzen A."/>
            <person name="Lundell T."/>
            <person name="Morin E."/>
            <person name="Murat C."/>
            <person name="Riley R."/>
            <person name="Ohm R."/>
            <person name="Sun H."/>
            <person name="Tunlid A."/>
            <person name="Henrissat B."/>
            <person name="Grigoriev I.V."/>
            <person name="Hibbett D.S."/>
            <person name="Martin F."/>
        </authorList>
    </citation>
    <scope>NUCLEOTIDE SEQUENCE [LARGE SCALE GENOMIC DNA]</scope>
    <source>
        <strain evidence="2 3">SS14</strain>
    </source>
</reference>
<dbReference type="GO" id="GO:0005524">
    <property type="term" value="F:ATP binding"/>
    <property type="evidence" value="ECO:0007669"/>
    <property type="project" value="InterPro"/>
</dbReference>
<organism evidence="2 3">
    <name type="scientific">Sphaerobolus stellatus (strain SS14)</name>
    <dbReference type="NCBI Taxonomy" id="990650"/>
    <lineage>
        <taxon>Eukaryota</taxon>
        <taxon>Fungi</taxon>
        <taxon>Dikarya</taxon>
        <taxon>Basidiomycota</taxon>
        <taxon>Agaricomycotina</taxon>
        <taxon>Agaricomycetes</taxon>
        <taxon>Phallomycetidae</taxon>
        <taxon>Geastrales</taxon>
        <taxon>Sphaerobolaceae</taxon>
        <taxon>Sphaerobolus</taxon>
    </lineage>
</organism>
<gene>
    <name evidence="2" type="ORF">M422DRAFT_50154</name>
</gene>
<dbReference type="PANTHER" id="PTHR23257">
    <property type="entry name" value="SERINE-THREONINE PROTEIN KINASE"/>
    <property type="match status" value="1"/>
</dbReference>
<proteinExistence type="predicted"/>
<feature type="domain" description="Protein kinase" evidence="1">
    <location>
        <begin position="1"/>
        <end position="203"/>
    </location>
</feature>
<evidence type="ECO:0000313" key="2">
    <source>
        <dbReference type="EMBL" id="KIJ38165.1"/>
    </source>
</evidence>
<dbReference type="InterPro" id="IPR000719">
    <property type="entry name" value="Prot_kinase_dom"/>
</dbReference>
<dbReference type="Proteomes" id="UP000054279">
    <property type="component" value="Unassembled WGS sequence"/>
</dbReference>
<dbReference type="Pfam" id="PF00069">
    <property type="entry name" value="Pkinase"/>
    <property type="match status" value="1"/>
</dbReference>
<protein>
    <recommendedName>
        <fullName evidence="1">Protein kinase domain-containing protein</fullName>
    </recommendedName>
</protein>
<dbReference type="GO" id="GO:0004672">
    <property type="term" value="F:protein kinase activity"/>
    <property type="evidence" value="ECO:0007669"/>
    <property type="project" value="InterPro"/>
</dbReference>
<dbReference type="InterPro" id="IPR050167">
    <property type="entry name" value="Ser_Thr_protein_kinase"/>
</dbReference>
<dbReference type="AlphaFoldDB" id="A0A0C9VKA7"/>
<dbReference type="GO" id="GO:0005737">
    <property type="term" value="C:cytoplasm"/>
    <property type="evidence" value="ECO:0007669"/>
    <property type="project" value="TreeGrafter"/>
</dbReference>
<dbReference type="OrthoDB" id="1668230at2759"/>
<dbReference type="HOGENOM" id="CLU_1349668_0_0_1"/>
<dbReference type="PROSITE" id="PS50011">
    <property type="entry name" value="PROTEIN_KINASE_DOM"/>
    <property type="match status" value="1"/>
</dbReference>
<evidence type="ECO:0000259" key="1">
    <source>
        <dbReference type="PROSITE" id="PS50011"/>
    </source>
</evidence>